<dbReference type="InterPro" id="IPR049492">
    <property type="entry name" value="BD-FAE-like_dom"/>
</dbReference>
<dbReference type="GO" id="GO:0016787">
    <property type="term" value="F:hydrolase activity"/>
    <property type="evidence" value="ECO:0007669"/>
    <property type="project" value="UniProtKB-KW"/>
</dbReference>
<dbReference type="Pfam" id="PF20434">
    <property type="entry name" value="BD-FAE"/>
    <property type="match status" value="1"/>
</dbReference>
<dbReference type="PANTHER" id="PTHR48081:SF33">
    <property type="entry name" value="KYNURENINE FORMAMIDASE"/>
    <property type="match status" value="1"/>
</dbReference>
<dbReference type="EMBL" id="AWSA01000052">
    <property type="protein sequence ID" value="EWT00190.1"/>
    <property type="molecule type" value="Genomic_DNA"/>
</dbReference>
<name>W9G2H0_9MICO</name>
<dbReference type="Proteomes" id="UP000019489">
    <property type="component" value="Unassembled WGS sequence"/>
</dbReference>
<dbReference type="STRING" id="1386089.N865_17770"/>
<reference evidence="4 5" key="1">
    <citation type="submission" date="2013-08" db="EMBL/GenBank/DDBJ databases">
        <title>Intrasporangium oryzae NRRL B-24470.</title>
        <authorList>
            <person name="Liu H."/>
            <person name="Wang G."/>
        </authorList>
    </citation>
    <scope>NUCLEOTIDE SEQUENCE [LARGE SCALE GENOMIC DNA]</scope>
    <source>
        <strain evidence="4 5">NRRL B-24470</strain>
    </source>
</reference>
<evidence type="ECO:0000256" key="1">
    <source>
        <dbReference type="ARBA" id="ARBA00022801"/>
    </source>
</evidence>
<dbReference type="PANTHER" id="PTHR48081">
    <property type="entry name" value="AB HYDROLASE SUPERFAMILY PROTEIN C4A8.06C"/>
    <property type="match status" value="1"/>
</dbReference>
<gene>
    <name evidence="4" type="ORF">N865_17770</name>
</gene>
<dbReference type="SUPFAM" id="SSF53474">
    <property type="entry name" value="alpha/beta-Hydrolases"/>
    <property type="match status" value="1"/>
</dbReference>
<comment type="caution">
    <text evidence="4">The sequence shown here is derived from an EMBL/GenBank/DDBJ whole genome shotgun (WGS) entry which is preliminary data.</text>
</comment>
<evidence type="ECO:0000256" key="2">
    <source>
        <dbReference type="SAM" id="MobiDB-lite"/>
    </source>
</evidence>
<protein>
    <recommendedName>
        <fullName evidence="3">BD-FAE-like domain-containing protein</fullName>
    </recommendedName>
</protein>
<feature type="compositionally biased region" description="Low complexity" evidence="2">
    <location>
        <begin position="21"/>
        <end position="47"/>
    </location>
</feature>
<proteinExistence type="predicted"/>
<accession>W9G2H0</accession>
<dbReference type="Gene3D" id="3.40.50.1820">
    <property type="entry name" value="alpha/beta hydrolase"/>
    <property type="match status" value="1"/>
</dbReference>
<keyword evidence="1" id="KW-0378">Hydrolase</keyword>
<keyword evidence="5" id="KW-1185">Reference proteome</keyword>
<evidence type="ECO:0000313" key="4">
    <source>
        <dbReference type="EMBL" id="EWT00190.1"/>
    </source>
</evidence>
<dbReference type="OrthoDB" id="255603at2"/>
<sequence length="307" mass="30817">MALTLLSGAPALTACAPAPTVAGTSAAHGAATPGRAAASVAPVTTAPDPQSEDVLSRPSPPPAATRSYGPDPAQVYDVRLPPPGVTPVGATVVVVHGGFWRPEYDRTHAGPEAQAFADAGFHVAVAEYRRAGMPGGGVPGTLDDVRAVVAAVARDPQLPGPVVLVGHSAGGQLVAWAAGQQWSSDPALRLAGVVSLAGVVDLHAADRMDLGAGAVRSFAGDPASDRAAWDLADPMTSLPPRVPVRLVNASEDDVVPASVADAYVARARAAGGDVSVEVVPAAGHFSLIDPEQPAFARVVAAVRSLVP</sequence>
<feature type="region of interest" description="Disordered" evidence="2">
    <location>
        <begin position="21"/>
        <end position="74"/>
    </location>
</feature>
<dbReference type="AlphaFoldDB" id="W9G2H0"/>
<feature type="domain" description="BD-FAE-like" evidence="3">
    <location>
        <begin position="77"/>
        <end position="258"/>
    </location>
</feature>
<dbReference type="InterPro" id="IPR050300">
    <property type="entry name" value="GDXG_lipolytic_enzyme"/>
</dbReference>
<organism evidence="4 5">
    <name type="scientific">Intrasporangium oryzae NRRL B-24470</name>
    <dbReference type="NCBI Taxonomy" id="1386089"/>
    <lineage>
        <taxon>Bacteria</taxon>
        <taxon>Bacillati</taxon>
        <taxon>Actinomycetota</taxon>
        <taxon>Actinomycetes</taxon>
        <taxon>Micrococcales</taxon>
        <taxon>Intrasporangiaceae</taxon>
        <taxon>Intrasporangium</taxon>
    </lineage>
</organism>
<dbReference type="PATRIC" id="fig|1386089.3.peg.3611"/>
<evidence type="ECO:0000313" key="5">
    <source>
        <dbReference type="Proteomes" id="UP000019489"/>
    </source>
</evidence>
<evidence type="ECO:0000259" key="3">
    <source>
        <dbReference type="Pfam" id="PF20434"/>
    </source>
</evidence>
<dbReference type="InterPro" id="IPR029058">
    <property type="entry name" value="AB_hydrolase_fold"/>
</dbReference>
<dbReference type="eggNOG" id="COG1506">
    <property type="taxonomic scope" value="Bacteria"/>
</dbReference>